<dbReference type="EMBL" id="JAKKOR010000003">
    <property type="protein sequence ID" value="MCF8587843.1"/>
    <property type="molecule type" value="Genomic_DNA"/>
</dbReference>
<protein>
    <submittedName>
        <fullName evidence="2">5,6-dimethylbenzimidazole synthase</fullName>
        <ecNumber evidence="2">1.13.11.79</ecNumber>
    </submittedName>
</protein>
<dbReference type="GO" id="GO:0102919">
    <property type="term" value="F:5,6-dimethylbenzimidazole synthase activity"/>
    <property type="evidence" value="ECO:0007669"/>
    <property type="project" value="UniProtKB-EC"/>
</dbReference>
<evidence type="ECO:0000313" key="3">
    <source>
        <dbReference type="Proteomes" id="UP001200110"/>
    </source>
</evidence>
<keyword evidence="2" id="KW-0560">Oxidoreductase</keyword>
<evidence type="ECO:0000259" key="1">
    <source>
        <dbReference type="Pfam" id="PF00881"/>
    </source>
</evidence>
<evidence type="ECO:0000313" key="2">
    <source>
        <dbReference type="EMBL" id="MCF8587843.1"/>
    </source>
</evidence>
<sequence>MVERTSSTGAGSFDREFVAEFDELLRWRRDVRRFRTDPLEPGVLDEILASAELSPSVGNSQPWRWVEVRSPGPRALVKATFERCNSAALAGYDGARARDYATLKLSGLDDAPVHLAVFCRPDPDQGAGLGRRTMPQTLEYSVVMAVSAFWLAARARGVGVGWVSILEPGDVVAALDVPDDWALVAYLCVGYPESLDETPELERLGWQKRTDPHARYETR</sequence>
<dbReference type="InterPro" id="IPR029479">
    <property type="entry name" value="Nitroreductase"/>
</dbReference>
<name>A0ABS9IQL4_9ACTN</name>
<dbReference type="InterPro" id="IPR000415">
    <property type="entry name" value="Nitroreductase-like"/>
</dbReference>
<organism evidence="2 3">
    <name type="scientific">Gordonia liuliyuniae</name>
    <dbReference type="NCBI Taxonomy" id="2911517"/>
    <lineage>
        <taxon>Bacteria</taxon>
        <taxon>Bacillati</taxon>
        <taxon>Actinomycetota</taxon>
        <taxon>Actinomycetes</taxon>
        <taxon>Mycobacteriales</taxon>
        <taxon>Gordoniaceae</taxon>
        <taxon>Gordonia</taxon>
    </lineage>
</organism>
<dbReference type="SUPFAM" id="SSF55469">
    <property type="entry name" value="FMN-dependent nitroreductase-like"/>
    <property type="match status" value="1"/>
</dbReference>
<comment type="caution">
    <text evidence="2">The sequence shown here is derived from an EMBL/GenBank/DDBJ whole genome shotgun (WGS) entry which is preliminary data.</text>
</comment>
<dbReference type="Proteomes" id="UP001200110">
    <property type="component" value="Unassembled WGS sequence"/>
</dbReference>
<dbReference type="Pfam" id="PF00881">
    <property type="entry name" value="Nitroreductase"/>
    <property type="match status" value="1"/>
</dbReference>
<dbReference type="EC" id="1.13.11.79" evidence="2"/>
<dbReference type="PANTHER" id="PTHR23026:SF123">
    <property type="entry name" value="NAD(P)H NITROREDUCTASE RV3131-RELATED"/>
    <property type="match status" value="1"/>
</dbReference>
<reference evidence="2 3" key="1">
    <citation type="submission" date="2022-01" db="EMBL/GenBank/DDBJ databases">
        <authorList>
            <person name="Huang Y."/>
        </authorList>
    </citation>
    <scope>NUCLEOTIDE SEQUENCE [LARGE SCALE GENOMIC DNA]</scope>
    <source>
        <strain evidence="2 3">HY366</strain>
    </source>
</reference>
<accession>A0ABS9IQL4</accession>
<feature type="domain" description="Nitroreductase" evidence="1">
    <location>
        <begin position="25"/>
        <end position="191"/>
    </location>
</feature>
<dbReference type="PANTHER" id="PTHR23026">
    <property type="entry name" value="NADPH NITROREDUCTASE"/>
    <property type="match status" value="1"/>
</dbReference>
<dbReference type="InterPro" id="IPR050627">
    <property type="entry name" value="Nitroreductase/BluB"/>
</dbReference>
<keyword evidence="3" id="KW-1185">Reference proteome</keyword>
<dbReference type="InterPro" id="IPR012825">
    <property type="entry name" value="BluB"/>
</dbReference>
<dbReference type="Gene3D" id="3.40.109.10">
    <property type="entry name" value="NADH Oxidase"/>
    <property type="match status" value="1"/>
</dbReference>
<dbReference type="NCBIfam" id="TIGR02476">
    <property type="entry name" value="BluB"/>
    <property type="match status" value="1"/>
</dbReference>
<gene>
    <name evidence="2" type="primary">bluB</name>
    <name evidence="2" type="ORF">L5G33_05075</name>
</gene>
<dbReference type="RefSeq" id="WP_236997067.1">
    <property type="nucleotide sequence ID" value="NZ_JAKKOR010000003.1"/>
</dbReference>
<proteinExistence type="predicted"/>